<evidence type="ECO:0000313" key="9">
    <source>
        <dbReference type="Proteomes" id="UP001497457"/>
    </source>
</evidence>
<keyword evidence="9" id="KW-1185">Reference proteome</keyword>
<reference evidence="8" key="1">
    <citation type="submission" date="2024-10" db="EMBL/GenBank/DDBJ databases">
        <authorList>
            <person name="Ryan C."/>
        </authorList>
    </citation>
    <scope>NUCLEOTIDE SEQUENCE [LARGE SCALE GENOMIC DNA]</scope>
</reference>
<dbReference type="CDD" id="cd00018">
    <property type="entry name" value="AP2"/>
    <property type="match status" value="1"/>
</dbReference>
<dbReference type="InterPro" id="IPR044808">
    <property type="entry name" value="ERF_plant"/>
</dbReference>
<evidence type="ECO:0000256" key="2">
    <source>
        <dbReference type="ARBA" id="ARBA00023015"/>
    </source>
</evidence>
<name>A0ABC8YG18_9POAL</name>
<dbReference type="GO" id="GO:0005634">
    <property type="term" value="C:nucleus"/>
    <property type="evidence" value="ECO:0007669"/>
    <property type="project" value="UniProtKB-SubCell"/>
</dbReference>
<evidence type="ECO:0000256" key="1">
    <source>
        <dbReference type="ARBA" id="ARBA00004123"/>
    </source>
</evidence>
<keyword evidence="2" id="KW-0805">Transcription regulation</keyword>
<dbReference type="FunFam" id="3.30.730.10:FF:000001">
    <property type="entry name" value="Ethylene-responsive transcription factor 2"/>
    <property type="match status" value="1"/>
</dbReference>
<gene>
    <name evidence="8" type="ORF">URODEC1_LOCUS33229</name>
</gene>
<protein>
    <recommendedName>
        <fullName evidence="7">AP2/ERF domain-containing protein</fullName>
    </recommendedName>
</protein>
<evidence type="ECO:0000259" key="7">
    <source>
        <dbReference type="PROSITE" id="PS51032"/>
    </source>
</evidence>
<dbReference type="PANTHER" id="PTHR31190:SF72">
    <property type="entry name" value="AP2 DOMAIN CONTAINING PROTEIN, EXPRESSED"/>
    <property type="match status" value="1"/>
</dbReference>
<feature type="domain" description="AP2/ERF" evidence="7">
    <location>
        <begin position="160"/>
        <end position="218"/>
    </location>
</feature>
<evidence type="ECO:0000256" key="6">
    <source>
        <dbReference type="SAM" id="MobiDB-lite"/>
    </source>
</evidence>
<dbReference type="EMBL" id="OZ075126">
    <property type="protein sequence ID" value="CAL4941827.1"/>
    <property type="molecule type" value="Genomic_DNA"/>
</dbReference>
<dbReference type="PRINTS" id="PR00367">
    <property type="entry name" value="ETHRSPELEMNT"/>
</dbReference>
<keyword evidence="3" id="KW-0238">DNA-binding</keyword>
<dbReference type="SUPFAM" id="SSF54171">
    <property type="entry name" value="DNA-binding domain"/>
    <property type="match status" value="1"/>
</dbReference>
<evidence type="ECO:0000256" key="4">
    <source>
        <dbReference type="ARBA" id="ARBA00023163"/>
    </source>
</evidence>
<feature type="compositionally biased region" description="Polar residues" evidence="6">
    <location>
        <begin position="276"/>
        <end position="292"/>
    </location>
</feature>
<dbReference type="InterPro" id="IPR036955">
    <property type="entry name" value="AP2/ERF_dom_sf"/>
</dbReference>
<accession>A0ABC8YG18</accession>
<dbReference type="AlphaFoldDB" id="A0ABC8YG18"/>
<dbReference type="Proteomes" id="UP001497457">
    <property type="component" value="Chromosome 16b"/>
</dbReference>
<feature type="region of interest" description="Disordered" evidence="6">
    <location>
        <begin position="257"/>
        <end position="295"/>
    </location>
</feature>
<dbReference type="Pfam" id="PF00847">
    <property type="entry name" value="AP2"/>
    <property type="match status" value="1"/>
</dbReference>
<proteinExistence type="predicted"/>
<organism evidence="8 9">
    <name type="scientific">Urochloa decumbens</name>
    <dbReference type="NCBI Taxonomy" id="240449"/>
    <lineage>
        <taxon>Eukaryota</taxon>
        <taxon>Viridiplantae</taxon>
        <taxon>Streptophyta</taxon>
        <taxon>Embryophyta</taxon>
        <taxon>Tracheophyta</taxon>
        <taxon>Spermatophyta</taxon>
        <taxon>Magnoliopsida</taxon>
        <taxon>Liliopsida</taxon>
        <taxon>Poales</taxon>
        <taxon>Poaceae</taxon>
        <taxon>PACMAD clade</taxon>
        <taxon>Panicoideae</taxon>
        <taxon>Panicodae</taxon>
        <taxon>Paniceae</taxon>
        <taxon>Melinidinae</taxon>
        <taxon>Urochloa</taxon>
    </lineage>
</organism>
<feature type="compositionally biased region" description="Basic and acidic residues" evidence="6">
    <location>
        <begin position="263"/>
        <end position="272"/>
    </location>
</feature>
<comment type="subcellular location">
    <subcellularLocation>
        <location evidence="1">Nucleus</location>
    </subcellularLocation>
</comment>
<dbReference type="InterPro" id="IPR016177">
    <property type="entry name" value="DNA-bd_dom_sf"/>
</dbReference>
<evidence type="ECO:0000256" key="5">
    <source>
        <dbReference type="ARBA" id="ARBA00023242"/>
    </source>
</evidence>
<dbReference type="SMART" id="SM00380">
    <property type="entry name" value="AP2"/>
    <property type="match status" value="1"/>
</dbReference>
<keyword evidence="5" id="KW-0539">Nucleus</keyword>
<keyword evidence="4" id="KW-0804">Transcription</keyword>
<evidence type="ECO:0000313" key="8">
    <source>
        <dbReference type="EMBL" id="CAL4941827.1"/>
    </source>
</evidence>
<dbReference type="GO" id="GO:0003677">
    <property type="term" value="F:DNA binding"/>
    <property type="evidence" value="ECO:0007669"/>
    <property type="project" value="UniProtKB-KW"/>
</dbReference>
<dbReference type="Gene3D" id="3.30.730.10">
    <property type="entry name" value="AP2/ERF domain"/>
    <property type="match status" value="1"/>
</dbReference>
<dbReference type="PROSITE" id="PS51032">
    <property type="entry name" value="AP2_ERF"/>
    <property type="match status" value="1"/>
</dbReference>
<sequence length="327" mass="34519">MHVQPQPAEPTSSMEPGYNNSYSHYSGIWDDDDLFSAAYAPAVHGHSNSFPAASSSNSKSCSAAAAACEPSSSHSPLARRADGGQLLLRFGGDADEQECYSVPDEGNVICSEQFSVLMGAASISSSSSSWSTTTMSTTGDFAKGAAPPSSGGSEQGVPLPLIGVRKRPWGKFAAEIRDSTRNGARVWLGTFDTPEAAALAYDRASYATRGHAAVLNFPVKRVQESLRELGISATGAAAGVSGSPVLELKRRHCMRKRSLRSKKAADGVDDGRQPPGATTTTSRGSQNQNQPEQRCVLELEDLGADYLEELLALSDYSSQPAPSSPWI</sequence>
<dbReference type="InterPro" id="IPR001471">
    <property type="entry name" value="AP2/ERF_dom"/>
</dbReference>
<dbReference type="PANTHER" id="PTHR31190">
    <property type="entry name" value="DNA-BINDING DOMAIN"/>
    <property type="match status" value="1"/>
</dbReference>
<evidence type="ECO:0000256" key="3">
    <source>
        <dbReference type="ARBA" id="ARBA00023125"/>
    </source>
</evidence>